<evidence type="ECO:0000256" key="4">
    <source>
        <dbReference type="ARBA" id="ARBA00022692"/>
    </source>
</evidence>
<evidence type="ECO:0000256" key="9">
    <source>
        <dbReference type="HAMAP-Rule" id="MF_00161"/>
    </source>
</evidence>
<dbReference type="PANTHER" id="PTHR33695">
    <property type="entry name" value="LIPOPROTEIN SIGNAL PEPTIDASE"/>
    <property type="match status" value="1"/>
</dbReference>
<sequence length="185" mass="19513">MSDRHTMNGSAGSARAAGASARSTLVVAFAIAAIVFVLDQLSKLWAENTLEHNVAQPLVGDILKLRLIYNSGAAFGFGGSITPIITGVQIGIALAVVVVLVRSVRSRAWMVSLALLLGGALGNIVDRLFRAPGPLTGHVVDFLELPHWPIFNVADIAVTTGAVLLVVLTLFNVPLDPREKSEVRA</sequence>
<feature type="active site" evidence="9">
    <location>
        <position position="155"/>
    </location>
</feature>
<dbReference type="AlphaFoldDB" id="A0A1B0ZJS6"/>
<accession>A0A1B0ZJS6</accession>
<name>A0A1B0ZJS6_9MICO</name>
<evidence type="ECO:0000256" key="11">
    <source>
        <dbReference type="RuleBase" id="RU004181"/>
    </source>
</evidence>
<dbReference type="HAMAP" id="MF_00161">
    <property type="entry name" value="LspA"/>
    <property type="match status" value="1"/>
</dbReference>
<dbReference type="STRING" id="1630135.DAD186_15970"/>
<evidence type="ECO:0000313" key="12">
    <source>
        <dbReference type="EMBL" id="ANP28147.1"/>
    </source>
</evidence>
<comment type="function">
    <text evidence="9 10">This protein specifically catalyzes the removal of signal peptides from prolipoproteins.</text>
</comment>
<dbReference type="NCBIfam" id="TIGR00077">
    <property type="entry name" value="lspA"/>
    <property type="match status" value="1"/>
</dbReference>
<gene>
    <name evidence="9" type="primary">lspA</name>
    <name evidence="12" type="ORF">DAD186_15970</name>
</gene>
<feature type="transmembrane region" description="Helical" evidence="9">
    <location>
        <begin position="73"/>
        <end position="101"/>
    </location>
</feature>
<protein>
    <recommendedName>
        <fullName evidence="9">Lipoprotein signal peptidase</fullName>
        <ecNumber evidence="9">3.4.23.36</ecNumber>
    </recommendedName>
    <alternativeName>
        <fullName evidence="9">Prolipoprotein signal peptidase</fullName>
    </alternativeName>
    <alternativeName>
        <fullName evidence="9">Signal peptidase II</fullName>
        <shortName evidence="9">SPase II</shortName>
    </alternativeName>
</protein>
<keyword evidence="8 9" id="KW-0472">Membrane</keyword>
<comment type="subcellular location">
    <subcellularLocation>
        <location evidence="9">Cell membrane</location>
        <topology evidence="9">Multi-pass membrane protein</topology>
    </subcellularLocation>
</comment>
<organism evidence="12 13">
    <name type="scientific">Dermabacter vaginalis</name>
    <dbReference type="NCBI Taxonomy" id="1630135"/>
    <lineage>
        <taxon>Bacteria</taxon>
        <taxon>Bacillati</taxon>
        <taxon>Actinomycetota</taxon>
        <taxon>Actinomycetes</taxon>
        <taxon>Micrococcales</taxon>
        <taxon>Dermabacteraceae</taxon>
        <taxon>Dermabacter</taxon>
    </lineage>
</organism>
<keyword evidence="3 9" id="KW-0645">Protease</keyword>
<dbReference type="RefSeq" id="WP_236886232.1">
    <property type="nucleotide sequence ID" value="NZ_CP012117.1"/>
</dbReference>
<evidence type="ECO:0000256" key="8">
    <source>
        <dbReference type="ARBA" id="ARBA00023136"/>
    </source>
</evidence>
<dbReference type="PATRIC" id="fig|1630135.4.peg.1599"/>
<dbReference type="GO" id="GO:0006508">
    <property type="term" value="P:proteolysis"/>
    <property type="evidence" value="ECO:0007669"/>
    <property type="project" value="UniProtKB-KW"/>
</dbReference>
<dbReference type="KEGG" id="dva:DAD186_15970"/>
<evidence type="ECO:0000256" key="6">
    <source>
        <dbReference type="ARBA" id="ARBA00022801"/>
    </source>
</evidence>
<dbReference type="Pfam" id="PF01252">
    <property type="entry name" value="Peptidase_A8"/>
    <property type="match status" value="1"/>
</dbReference>
<feature type="transmembrane region" description="Helical" evidence="9">
    <location>
        <begin position="108"/>
        <end position="129"/>
    </location>
</feature>
<dbReference type="EC" id="3.4.23.36" evidence="9"/>
<feature type="active site" evidence="9">
    <location>
        <position position="141"/>
    </location>
</feature>
<dbReference type="PRINTS" id="PR00781">
    <property type="entry name" value="LIPOSIGPTASE"/>
</dbReference>
<dbReference type="EMBL" id="CP012117">
    <property type="protein sequence ID" value="ANP28147.1"/>
    <property type="molecule type" value="Genomic_DNA"/>
</dbReference>
<evidence type="ECO:0000256" key="10">
    <source>
        <dbReference type="RuleBase" id="RU000594"/>
    </source>
</evidence>
<evidence type="ECO:0000256" key="2">
    <source>
        <dbReference type="ARBA" id="ARBA00022475"/>
    </source>
</evidence>
<evidence type="ECO:0000256" key="5">
    <source>
        <dbReference type="ARBA" id="ARBA00022750"/>
    </source>
</evidence>
<feature type="transmembrane region" description="Helical" evidence="9">
    <location>
        <begin position="21"/>
        <end position="38"/>
    </location>
</feature>
<keyword evidence="4 9" id="KW-0812">Transmembrane</keyword>
<evidence type="ECO:0000256" key="1">
    <source>
        <dbReference type="ARBA" id="ARBA00006139"/>
    </source>
</evidence>
<evidence type="ECO:0000256" key="3">
    <source>
        <dbReference type="ARBA" id="ARBA00022670"/>
    </source>
</evidence>
<dbReference type="GO" id="GO:0005886">
    <property type="term" value="C:plasma membrane"/>
    <property type="evidence" value="ECO:0007669"/>
    <property type="project" value="UniProtKB-SubCell"/>
</dbReference>
<keyword evidence="5 9" id="KW-0064">Aspartyl protease</keyword>
<proteinExistence type="inferred from homology"/>
<dbReference type="UniPathway" id="UPA00665"/>
<dbReference type="PANTHER" id="PTHR33695:SF1">
    <property type="entry name" value="LIPOPROTEIN SIGNAL PEPTIDASE"/>
    <property type="match status" value="1"/>
</dbReference>
<reference evidence="12 13" key="1">
    <citation type="submission" date="2015-06" db="EMBL/GenBank/DDBJ databases">
        <title>Investigation of pathophysiology for high-risk pregnancy and development of treatment modality based on it.</title>
        <authorList>
            <person name="Kim B.-C."/>
            <person name="Lim S."/>
        </authorList>
    </citation>
    <scope>NUCLEOTIDE SEQUENCE [LARGE SCALE GENOMIC DNA]</scope>
    <source>
        <strain evidence="12 13">AD1-86</strain>
    </source>
</reference>
<dbReference type="GO" id="GO:0004190">
    <property type="term" value="F:aspartic-type endopeptidase activity"/>
    <property type="evidence" value="ECO:0007669"/>
    <property type="project" value="UniProtKB-UniRule"/>
</dbReference>
<dbReference type="PROSITE" id="PS00855">
    <property type="entry name" value="SPASE_II"/>
    <property type="match status" value="1"/>
</dbReference>
<evidence type="ECO:0000313" key="13">
    <source>
        <dbReference type="Proteomes" id="UP000092596"/>
    </source>
</evidence>
<keyword evidence="2 9" id="KW-1003">Cell membrane</keyword>
<dbReference type="Proteomes" id="UP000092596">
    <property type="component" value="Chromosome"/>
</dbReference>
<keyword evidence="7 9" id="KW-1133">Transmembrane helix</keyword>
<dbReference type="InterPro" id="IPR001872">
    <property type="entry name" value="Peptidase_A8"/>
</dbReference>
<comment type="pathway">
    <text evidence="9">Protein modification; lipoprotein biosynthesis (signal peptide cleavage).</text>
</comment>
<keyword evidence="6 9" id="KW-0378">Hydrolase</keyword>
<evidence type="ECO:0000256" key="7">
    <source>
        <dbReference type="ARBA" id="ARBA00022989"/>
    </source>
</evidence>
<comment type="catalytic activity">
    <reaction evidence="9 10">
        <text>Release of signal peptides from bacterial membrane prolipoproteins. Hydrolyzes -Xaa-Yaa-Zaa-|-(S,diacylglyceryl)Cys-, in which Xaa is hydrophobic (preferably Leu), and Yaa (Ala or Ser) and Zaa (Gly or Ala) have small, neutral side chains.</text>
        <dbReference type="EC" id="3.4.23.36"/>
    </reaction>
</comment>
<feature type="transmembrane region" description="Helical" evidence="9">
    <location>
        <begin position="149"/>
        <end position="171"/>
    </location>
</feature>
<comment type="similarity">
    <text evidence="1 9 11">Belongs to the peptidase A8 family.</text>
</comment>